<comment type="caution">
    <text evidence="2">The sequence shown here is derived from an EMBL/GenBank/DDBJ whole genome shotgun (WGS) entry which is preliminary data.</text>
</comment>
<evidence type="ECO:0000313" key="2">
    <source>
        <dbReference type="EMBL" id="NUU26866.1"/>
    </source>
</evidence>
<organism evidence="2 3">
    <name type="scientific">Curtobacterium citreum</name>
    <dbReference type="NCBI Taxonomy" id="2036"/>
    <lineage>
        <taxon>Bacteria</taxon>
        <taxon>Bacillati</taxon>
        <taxon>Actinomycetota</taxon>
        <taxon>Actinomycetes</taxon>
        <taxon>Micrococcales</taxon>
        <taxon>Microbacteriaceae</taxon>
        <taxon>Curtobacterium</taxon>
    </lineage>
</organism>
<proteinExistence type="predicted"/>
<accession>A0A850DML6</accession>
<dbReference type="RefSeq" id="WP_175325032.1">
    <property type="nucleotide sequence ID" value="NZ_JABMCG010000062.1"/>
</dbReference>
<keyword evidence="1" id="KW-0812">Transmembrane</keyword>
<evidence type="ECO:0000256" key="1">
    <source>
        <dbReference type="SAM" id="Phobius"/>
    </source>
</evidence>
<dbReference type="Proteomes" id="UP000539146">
    <property type="component" value="Unassembled WGS sequence"/>
</dbReference>
<gene>
    <name evidence="2" type="ORF">HP467_01890</name>
</gene>
<evidence type="ECO:0000313" key="3">
    <source>
        <dbReference type="Proteomes" id="UP000539146"/>
    </source>
</evidence>
<protein>
    <submittedName>
        <fullName evidence="2">Uncharacterized protein</fullName>
    </submittedName>
</protein>
<keyword evidence="1" id="KW-1133">Transmembrane helix</keyword>
<feature type="transmembrane region" description="Helical" evidence="1">
    <location>
        <begin position="38"/>
        <end position="56"/>
    </location>
</feature>
<dbReference type="EMBL" id="JABMCG010000062">
    <property type="protein sequence ID" value="NUU26866.1"/>
    <property type="molecule type" value="Genomic_DNA"/>
</dbReference>
<reference evidence="2 3" key="1">
    <citation type="submission" date="2020-05" db="EMBL/GenBank/DDBJ databases">
        <title>Genome Sequencing of Type Strains.</title>
        <authorList>
            <person name="Lemaire J.F."/>
            <person name="Inderbitzin P."/>
            <person name="Gregorio O.A."/>
            <person name="Collins S.B."/>
            <person name="Wespe N."/>
            <person name="Knight-Connoni V."/>
        </authorList>
    </citation>
    <scope>NUCLEOTIDE SEQUENCE [LARGE SCALE GENOMIC DNA]</scope>
    <source>
        <strain evidence="2 3">DSM 20512</strain>
    </source>
</reference>
<dbReference type="AlphaFoldDB" id="A0A850DML6"/>
<feature type="transmembrane region" description="Helical" evidence="1">
    <location>
        <begin position="68"/>
        <end position="85"/>
    </location>
</feature>
<keyword evidence="1" id="KW-0472">Membrane</keyword>
<name>A0A850DML6_9MICO</name>
<sequence length="199" mass="21820">MVLGLMIGRTITKALTIEARQHELFGIDLGDGFRRREAALGAAVFLATLPFTFAIAKLTGFFDAAPQFAIPLMAAPGLVIVIGGFRQSERNPRRMNLTVVAIGLRYLFVGYQPVVSLEGRAPSQLERLTFWQRVRPTIALAVNRWSQGARHMDAESIELDYAGPIEADVPAQTYRVRQLGYEATAALLAGTNKKGPRHG</sequence>